<sequence length="161" mass="19190">MERKEKLSQDLQHLLMEIGEKSALFMLYVKVVKDSEWEVYQNLSESGCDLVLLNPQNNDKIKVEVKTRQRLYTTSLKNVSRVQFTVTEKEYESCDFVVAYWWDRNYFFVVPKNDLTPTSSNNERLYRYLVNERVDKSLNDEGAKFLGKWDLIIDRMNIKDK</sequence>
<dbReference type="Gene3D" id="3.40.1350.10">
    <property type="match status" value="1"/>
</dbReference>
<keyword evidence="2" id="KW-1185">Reference proteome</keyword>
<dbReference type="InterPro" id="IPR011856">
    <property type="entry name" value="tRNA_endonuc-like_dom_sf"/>
</dbReference>
<comment type="caution">
    <text evidence="1">The sequence shown here is derived from an EMBL/GenBank/DDBJ whole genome shotgun (WGS) entry which is preliminary data.</text>
</comment>
<name>A0A154BUU3_ANASB</name>
<accession>A0A154BUU3</accession>
<dbReference type="EMBL" id="LSGP01000006">
    <property type="protein sequence ID" value="KYZ77793.1"/>
    <property type="molecule type" value="Genomic_DNA"/>
</dbReference>
<evidence type="ECO:0000313" key="1">
    <source>
        <dbReference type="EMBL" id="KYZ77793.1"/>
    </source>
</evidence>
<dbReference type="AlphaFoldDB" id="A0A154BUU3"/>
<proteinExistence type="predicted"/>
<organism evidence="1 2">
    <name type="scientific">Anaerosporomusa subterranea</name>
    <dbReference type="NCBI Taxonomy" id="1794912"/>
    <lineage>
        <taxon>Bacteria</taxon>
        <taxon>Bacillati</taxon>
        <taxon>Bacillota</taxon>
        <taxon>Negativicutes</taxon>
        <taxon>Acetonemataceae</taxon>
        <taxon>Anaerosporomusa</taxon>
    </lineage>
</organism>
<dbReference type="STRING" id="1794912.AXX12_17155"/>
<dbReference type="OrthoDB" id="2083039at2"/>
<dbReference type="RefSeq" id="WP_066237592.1">
    <property type="nucleotide sequence ID" value="NZ_LSGP01000006.1"/>
</dbReference>
<dbReference type="GO" id="GO:0003676">
    <property type="term" value="F:nucleic acid binding"/>
    <property type="evidence" value="ECO:0007669"/>
    <property type="project" value="InterPro"/>
</dbReference>
<evidence type="ECO:0000313" key="2">
    <source>
        <dbReference type="Proteomes" id="UP000076268"/>
    </source>
</evidence>
<protein>
    <recommendedName>
        <fullName evidence="3">PD(D/E)XK endonuclease domain-containing protein</fullName>
    </recommendedName>
</protein>
<gene>
    <name evidence="1" type="ORF">AXX12_17155</name>
</gene>
<dbReference type="Proteomes" id="UP000076268">
    <property type="component" value="Unassembled WGS sequence"/>
</dbReference>
<reference evidence="1 2" key="1">
    <citation type="submission" date="2016-02" db="EMBL/GenBank/DDBJ databases">
        <title>Anaerosporomusa subterraneum gen. nov., sp. nov., a spore-forming obligate anaerobe isolated from saprolite.</title>
        <authorList>
            <person name="Choi J.K."/>
            <person name="Shah M."/>
            <person name="Yee N."/>
        </authorList>
    </citation>
    <scope>NUCLEOTIDE SEQUENCE [LARGE SCALE GENOMIC DNA]</scope>
    <source>
        <strain evidence="1 2">RU4</strain>
    </source>
</reference>
<evidence type="ECO:0008006" key="3">
    <source>
        <dbReference type="Google" id="ProtNLM"/>
    </source>
</evidence>